<evidence type="ECO:0000313" key="1">
    <source>
        <dbReference type="EMBL" id="GME52974.1"/>
    </source>
</evidence>
<organism evidence="1 2">
    <name type="scientific">Neofusicoccum parvum</name>
    <dbReference type="NCBI Taxonomy" id="310453"/>
    <lineage>
        <taxon>Eukaryota</taxon>
        <taxon>Fungi</taxon>
        <taxon>Dikarya</taxon>
        <taxon>Ascomycota</taxon>
        <taxon>Pezizomycotina</taxon>
        <taxon>Dothideomycetes</taxon>
        <taxon>Dothideomycetes incertae sedis</taxon>
        <taxon>Botryosphaeriales</taxon>
        <taxon>Botryosphaeriaceae</taxon>
        <taxon>Neofusicoccum</taxon>
    </lineage>
</organism>
<dbReference type="Proteomes" id="UP001165186">
    <property type="component" value="Unassembled WGS sequence"/>
</dbReference>
<keyword evidence="2" id="KW-1185">Reference proteome</keyword>
<dbReference type="EMBL" id="BSXG01000194">
    <property type="protein sequence ID" value="GME52974.1"/>
    <property type="molecule type" value="Genomic_DNA"/>
</dbReference>
<sequence length="150" mass="15698">MADDEAALKEERLKSALWYSIGQFVDAQCQLRDHNATAQFIGALTELVWTQIASASRDLSTFARHANRAQVNTSDVLLLARRNDGLEALLRQFVEEHRAARGAAAETRNAAGATTAGRRGGGGGRGARAGGAAGGRGRGRGRGGRGGRGA</sequence>
<gene>
    <name evidence="1" type="primary">g6372</name>
    <name evidence="1" type="ORF">NpPPO83_00006372</name>
</gene>
<protein>
    <submittedName>
        <fullName evidence="1">Apoptosis-inducing taf9-like domain 1 family protein</fullName>
    </submittedName>
</protein>
<accession>A0ACB5SQE5</accession>
<name>A0ACB5SQE5_9PEZI</name>
<evidence type="ECO:0000313" key="2">
    <source>
        <dbReference type="Proteomes" id="UP001165186"/>
    </source>
</evidence>
<proteinExistence type="predicted"/>
<reference evidence="1" key="1">
    <citation type="submission" date="2024-09" db="EMBL/GenBank/DDBJ databases">
        <title>Draft Genome Sequences of Neofusicoccum parvum.</title>
        <authorList>
            <person name="Ashida A."/>
            <person name="Camagna M."/>
            <person name="Tanaka A."/>
            <person name="Takemoto D."/>
        </authorList>
    </citation>
    <scope>NUCLEOTIDE SEQUENCE</scope>
    <source>
        <strain evidence="1">PPO83</strain>
    </source>
</reference>
<comment type="caution">
    <text evidence="1">The sequence shown here is derived from an EMBL/GenBank/DDBJ whole genome shotgun (WGS) entry which is preliminary data.</text>
</comment>